<feature type="signal peptide" evidence="4">
    <location>
        <begin position="1"/>
        <end position="21"/>
    </location>
</feature>
<feature type="coiled-coil region" evidence="2">
    <location>
        <begin position="213"/>
        <end position="240"/>
    </location>
</feature>
<name>A0A2S0VRX0_9ALTE</name>
<dbReference type="AlphaFoldDB" id="A0A2S0VRX0"/>
<dbReference type="GO" id="GO:0008933">
    <property type="term" value="F:peptidoglycan lytic transglycosylase activity"/>
    <property type="evidence" value="ECO:0007669"/>
    <property type="project" value="InterPro"/>
</dbReference>
<dbReference type="InterPro" id="IPR000189">
    <property type="entry name" value="Transglyc_AS"/>
</dbReference>
<reference evidence="6 7" key="1">
    <citation type="submission" date="2018-01" db="EMBL/GenBank/DDBJ databases">
        <title>Genome sequence of a Cantenovulum-like bacteria.</title>
        <authorList>
            <person name="Tan W.R."/>
            <person name="Lau N.-S."/>
            <person name="Go F."/>
            <person name="Amirul A.-A.A."/>
        </authorList>
    </citation>
    <scope>NUCLEOTIDE SEQUENCE [LARGE SCALE GENOMIC DNA]</scope>
    <source>
        <strain evidence="6 7">CCB-QB4</strain>
    </source>
</reference>
<keyword evidence="7" id="KW-1185">Reference proteome</keyword>
<dbReference type="SUPFAM" id="SSF53955">
    <property type="entry name" value="Lysozyme-like"/>
    <property type="match status" value="1"/>
</dbReference>
<dbReference type="EMBL" id="CP026604">
    <property type="protein sequence ID" value="AWB66954.1"/>
    <property type="molecule type" value="Genomic_DNA"/>
</dbReference>
<feature type="region of interest" description="Disordered" evidence="3">
    <location>
        <begin position="152"/>
        <end position="173"/>
    </location>
</feature>
<dbReference type="GO" id="GO:0000270">
    <property type="term" value="P:peptidoglycan metabolic process"/>
    <property type="evidence" value="ECO:0007669"/>
    <property type="project" value="InterPro"/>
</dbReference>
<evidence type="ECO:0000256" key="2">
    <source>
        <dbReference type="SAM" id="Coils"/>
    </source>
</evidence>
<proteinExistence type="inferred from homology"/>
<evidence type="ECO:0000259" key="5">
    <source>
        <dbReference type="Pfam" id="PF01464"/>
    </source>
</evidence>
<accession>A0A2S0VRX0</accession>
<evidence type="ECO:0000256" key="4">
    <source>
        <dbReference type="SAM" id="SignalP"/>
    </source>
</evidence>
<feature type="region of interest" description="Disordered" evidence="3">
    <location>
        <begin position="35"/>
        <end position="55"/>
    </location>
</feature>
<evidence type="ECO:0000313" key="6">
    <source>
        <dbReference type="EMBL" id="AWB66954.1"/>
    </source>
</evidence>
<comment type="similarity">
    <text evidence="1">Belongs to the transglycosylase Slt family.</text>
</comment>
<keyword evidence="4" id="KW-0732">Signal</keyword>
<evidence type="ECO:0000256" key="1">
    <source>
        <dbReference type="ARBA" id="ARBA00007734"/>
    </source>
</evidence>
<dbReference type="PANTHER" id="PTHR37423:SF2">
    <property type="entry name" value="MEMBRANE-BOUND LYTIC MUREIN TRANSGLYCOSYLASE C"/>
    <property type="match status" value="1"/>
</dbReference>
<dbReference type="GO" id="GO:0016020">
    <property type="term" value="C:membrane"/>
    <property type="evidence" value="ECO:0007669"/>
    <property type="project" value="InterPro"/>
</dbReference>
<gene>
    <name evidence="6" type="ORF">C2869_11125</name>
</gene>
<evidence type="ECO:0000256" key="3">
    <source>
        <dbReference type="SAM" id="MobiDB-lite"/>
    </source>
</evidence>
<dbReference type="RefSeq" id="WP_108603010.1">
    <property type="nucleotide sequence ID" value="NZ_CP026604.1"/>
</dbReference>
<feature type="domain" description="Transglycosylase SLT" evidence="5">
    <location>
        <begin position="336"/>
        <end position="455"/>
    </location>
</feature>
<dbReference type="PANTHER" id="PTHR37423">
    <property type="entry name" value="SOLUBLE LYTIC MUREIN TRANSGLYCOSYLASE-RELATED"/>
    <property type="match status" value="1"/>
</dbReference>
<dbReference type="Gene3D" id="1.10.530.10">
    <property type="match status" value="1"/>
</dbReference>
<dbReference type="KEGG" id="cate:C2869_11125"/>
<feature type="compositionally biased region" description="Polar residues" evidence="3">
    <location>
        <begin position="45"/>
        <end position="55"/>
    </location>
</feature>
<dbReference type="OrthoDB" id="5620293at2"/>
<organism evidence="6 7">
    <name type="scientific">Saccharobesus litoralis</name>
    <dbReference type="NCBI Taxonomy" id="2172099"/>
    <lineage>
        <taxon>Bacteria</taxon>
        <taxon>Pseudomonadati</taxon>
        <taxon>Pseudomonadota</taxon>
        <taxon>Gammaproteobacteria</taxon>
        <taxon>Alteromonadales</taxon>
        <taxon>Alteromonadaceae</taxon>
        <taxon>Saccharobesus</taxon>
    </lineage>
</organism>
<dbReference type="Pfam" id="PF01464">
    <property type="entry name" value="SLT"/>
    <property type="match status" value="1"/>
</dbReference>
<protein>
    <recommendedName>
        <fullName evidence="5">Transglycosylase SLT domain-containing protein</fullName>
    </recommendedName>
</protein>
<feature type="chain" id="PRO_5015465684" description="Transglycosylase SLT domain-containing protein" evidence="4">
    <location>
        <begin position="22"/>
        <end position="505"/>
    </location>
</feature>
<dbReference type="PROSITE" id="PS00922">
    <property type="entry name" value="TRANSGLYCOSYLASE"/>
    <property type="match status" value="1"/>
</dbReference>
<dbReference type="Proteomes" id="UP000244441">
    <property type="component" value="Chromosome"/>
</dbReference>
<keyword evidence="2" id="KW-0175">Coiled coil</keyword>
<evidence type="ECO:0000313" key="7">
    <source>
        <dbReference type="Proteomes" id="UP000244441"/>
    </source>
</evidence>
<dbReference type="CDD" id="cd16893">
    <property type="entry name" value="LT_MltC_MltE"/>
    <property type="match status" value="1"/>
</dbReference>
<sequence>MRIVATGVISSFILWSAVVYANGPESAFAQLEAEMAQQPAPADKNGSSKSIDTQSQQTFDQWRDDYLSEYLVFKQNHFAEYDKMRDQLFLEWGESEQTDQTKLVDYQQGGNIKTVVDYQKQEIRVSIKHQANQKVDRKQVYQSLQQFNQTQVLSVPNERSSPQGKSTQDGKSTIEKTQASILQLVTDKNLTKTDIAKMVLAAQQTTQPLDLTLSQAKQVVEQTKIIRKQAEQQKIELERVQDMQHLKASELAQVNVNKLKKTPVILPQDQVEAQKQKIDNLAQQRIEQLNKSAQAAAAKQYLQAPSVQQQITSYTIKFPSSQPFKLAKPYLADVSQQAKRWQLTPSLMLAIMHTESYFNPKAQSHIPAYGLMQIVPSTASVDVNRFLYKKDKAMSRHQLFDSGKNIETGIAYVHILNSRYLKNIKHPLSRTFCVIAAYNTGAGNVAKTFNKDGTRSLTKATKVINRMTPQEVYQTLVEKLPYKETRDYLRKVTKRTSLYREIDKA</sequence>
<dbReference type="InterPro" id="IPR008258">
    <property type="entry name" value="Transglycosylase_SLT_dom_1"/>
</dbReference>
<dbReference type="InterPro" id="IPR023346">
    <property type="entry name" value="Lysozyme-like_dom_sf"/>
</dbReference>